<evidence type="ECO:0000313" key="3">
    <source>
        <dbReference type="Proteomes" id="UP000231382"/>
    </source>
</evidence>
<dbReference type="SUPFAM" id="SSF75712">
    <property type="entry name" value="Rad50 coiled-coil Zn hook"/>
    <property type="match status" value="1"/>
</dbReference>
<accession>A0A2H0W652</accession>
<proteinExistence type="predicted"/>
<name>A0A2H0W652_9BACT</name>
<evidence type="ECO:0008006" key="4">
    <source>
        <dbReference type="Google" id="ProtNLM"/>
    </source>
</evidence>
<organism evidence="2 3">
    <name type="scientific">Candidatus Berkelbacteria bacterium CG10_big_fil_rev_8_21_14_0_10_43_13</name>
    <dbReference type="NCBI Taxonomy" id="1974514"/>
    <lineage>
        <taxon>Bacteria</taxon>
        <taxon>Candidatus Berkelbacteria</taxon>
    </lineage>
</organism>
<reference evidence="3" key="1">
    <citation type="submission" date="2017-09" db="EMBL/GenBank/DDBJ databases">
        <title>Depth-based differentiation of microbial function through sediment-hosted aquifers and enrichment of novel symbionts in the deep terrestrial subsurface.</title>
        <authorList>
            <person name="Probst A.J."/>
            <person name="Ladd B."/>
            <person name="Jarett J.K."/>
            <person name="Geller-Mcgrath D.E."/>
            <person name="Sieber C.M.K."/>
            <person name="Emerson J.B."/>
            <person name="Anantharaman K."/>
            <person name="Thomas B.C."/>
            <person name="Malmstrom R."/>
            <person name="Stieglmeier M."/>
            <person name="Klingl A."/>
            <person name="Woyke T."/>
            <person name="Ryan C.M."/>
            <person name="Banfield J.F."/>
        </authorList>
    </citation>
    <scope>NUCLEOTIDE SEQUENCE [LARGE SCALE GENOMIC DNA]</scope>
</reference>
<dbReference type="AlphaFoldDB" id="A0A2H0W652"/>
<feature type="coiled-coil region" evidence="1">
    <location>
        <begin position="28"/>
        <end position="99"/>
    </location>
</feature>
<comment type="caution">
    <text evidence="2">The sequence shown here is derived from an EMBL/GenBank/DDBJ whole genome shotgun (WGS) entry which is preliminary data.</text>
</comment>
<keyword evidence="1" id="KW-0175">Coiled coil</keyword>
<protein>
    <recommendedName>
        <fullName evidence="4">DUF2130 domain-containing protein</fullName>
    </recommendedName>
</protein>
<evidence type="ECO:0000256" key="1">
    <source>
        <dbReference type="SAM" id="Coils"/>
    </source>
</evidence>
<dbReference type="Proteomes" id="UP000231382">
    <property type="component" value="Unassembled WGS sequence"/>
</dbReference>
<dbReference type="Pfam" id="PF09903">
    <property type="entry name" value="DUF2130"/>
    <property type="match status" value="1"/>
</dbReference>
<sequence length="338" mass="39066">MSNIEQQNDFLCPLCKSILTKEKWISIVGQWEDQQKQIKENQKQLEKAKKEKLDLESKHKIDLKKMSKLALESGVKQGVEKEKREREKMSKLIENQAKAIQVSNGKIALLEKQLKEGRTPQTAGFDYEKEVIKLLTENFPEDEIRPTGKKGDAIQYIKNNGENIGSILYECKKTATYQNSFINEVKRHQEEAKANYAVIVTHAIKEGKSKFFIEDDIIIIDPMGLLDIAFLLRNALLEMHKLKLTKDKLEEKGKAILKYMQTGEFRIHMSDAMSKAEDAYNLMLLEIKDHNKNWMDRYKIYCTIHNNVQTVRMEIGKIITGNSMIAEAKELPQLPISH</sequence>
<dbReference type="InterPro" id="IPR019219">
    <property type="entry name" value="DUF2130"/>
</dbReference>
<gene>
    <name evidence="2" type="ORF">COT78_02645</name>
</gene>
<evidence type="ECO:0000313" key="2">
    <source>
        <dbReference type="EMBL" id="PIS07573.1"/>
    </source>
</evidence>
<dbReference type="EMBL" id="PEZW01000018">
    <property type="protein sequence ID" value="PIS07573.1"/>
    <property type="molecule type" value="Genomic_DNA"/>
</dbReference>